<dbReference type="AlphaFoldDB" id="A0A9J6C0T0"/>
<gene>
    <name evidence="2" type="ORF">PVAND_005026</name>
</gene>
<accession>A0A9J6C0T0</accession>
<name>A0A9J6C0T0_POLVA</name>
<evidence type="ECO:0000313" key="3">
    <source>
        <dbReference type="Proteomes" id="UP001107558"/>
    </source>
</evidence>
<feature type="signal peptide" evidence="1">
    <location>
        <begin position="1"/>
        <end position="16"/>
    </location>
</feature>
<dbReference type="EMBL" id="JADBJN010000002">
    <property type="protein sequence ID" value="KAG5675094.1"/>
    <property type="molecule type" value="Genomic_DNA"/>
</dbReference>
<evidence type="ECO:0000256" key="1">
    <source>
        <dbReference type="SAM" id="SignalP"/>
    </source>
</evidence>
<keyword evidence="3" id="KW-1185">Reference proteome</keyword>
<reference evidence="2" key="1">
    <citation type="submission" date="2021-03" db="EMBL/GenBank/DDBJ databases">
        <title>Chromosome level genome of the anhydrobiotic midge Polypedilum vanderplanki.</title>
        <authorList>
            <person name="Yoshida Y."/>
            <person name="Kikawada T."/>
            <person name="Gusev O."/>
        </authorList>
    </citation>
    <scope>NUCLEOTIDE SEQUENCE</scope>
    <source>
        <strain evidence="2">NIAS01</strain>
        <tissue evidence="2">Whole body or cell culture</tissue>
    </source>
</reference>
<protein>
    <submittedName>
        <fullName evidence="2">Uncharacterized protein</fullName>
    </submittedName>
</protein>
<feature type="chain" id="PRO_5039898641" evidence="1">
    <location>
        <begin position="17"/>
        <end position="182"/>
    </location>
</feature>
<comment type="caution">
    <text evidence="2">The sequence shown here is derived from an EMBL/GenBank/DDBJ whole genome shotgun (WGS) entry which is preliminary data.</text>
</comment>
<dbReference type="Proteomes" id="UP001107558">
    <property type="component" value="Chromosome 2"/>
</dbReference>
<keyword evidence="1" id="KW-0732">Signal</keyword>
<evidence type="ECO:0000313" key="2">
    <source>
        <dbReference type="EMBL" id="KAG5675094.1"/>
    </source>
</evidence>
<proteinExistence type="predicted"/>
<sequence length="182" mass="21223">MKIISLLIFTILFVKSHQKIREIYYYNLSLIANEKFINESKLSIQCEINIRKNPCIYAPTIMVVLKQDINRVYAQIKAKDVNSNKIILDQLLNICMFESQTLDLLIKVVLDLLKNHLSFPIKCPFKKGKYETYAFKQDYGVFVNLFPINQPQRYTALIKAKIGKKLEAIVNLSLDFEIVENE</sequence>
<organism evidence="2 3">
    <name type="scientific">Polypedilum vanderplanki</name>
    <name type="common">Sleeping chironomid midge</name>
    <dbReference type="NCBI Taxonomy" id="319348"/>
    <lineage>
        <taxon>Eukaryota</taxon>
        <taxon>Metazoa</taxon>
        <taxon>Ecdysozoa</taxon>
        <taxon>Arthropoda</taxon>
        <taxon>Hexapoda</taxon>
        <taxon>Insecta</taxon>
        <taxon>Pterygota</taxon>
        <taxon>Neoptera</taxon>
        <taxon>Endopterygota</taxon>
        <taxon>Diptera</taxon>
        <taxon>Nematocera</taxon>
        <taxon>Chironomoidea</taxon>
        <taxon>Chironomidae</taxon>
        <taxon>Chironominae</taxon>
        <taxon>Polypedilum</taxon>
        <taxon>Polypedilum</taxon>
    </lineage>
</organism>